<feature type="transmembrane region" description="Helical" evidence="1">
    <location>
        <begin position="74"/>
        <end position="95"/>
    </location>
</feature>
<comment type="caution">
    <text evidence="2">The sequence shown here is derived from an EMBL/GenBank/DDBJ whole genome shotgun (WGS) entry which is preliminary data.</text>
</comment>
<feature type="transmembrane region" description="Helical" evidence="1">
    <location>
        <begin position="131"/>
        <end position="157"/>
    </location>
</feature>
<evidence type="ECO:0000313" key="2">
    <source>
        <dbReference type="EMBL" id="MBD2774143.1"/>
    </source>
</evidence>
<sequence>MQIQKQNIHRKKQIKSLYIHQQSLQLDLQNVIAGQTVFLKLVLLLLIVMLCFIAGIFAGLVGCITSLNIIVKDIVRLPFIAMVLVVSAAIATAIFQNLSKSLLLVISSFFAVVIVIELIAKFDFIELSHTFIPMTIVVTAFCLGSSSVSFFVIRFMIALTDIVFSYSILTKILIISTLFLAAVVGSSTAINVELQAKNSGFKEVLLSSNLPIVITVCGTI</sequence>
<name>A0A8J6XH01_9CYAN</name>
<evidence type="ECO:0000313" key="3">
    <source>
        <dbReference type="Proteomes" id="UP000629098"/>
    </source>
</evidence>
<dbReference type="EMBL" id="JACXAE010000064">
    <property type="protein sequence ID" value="MBD2774143.1"/>
    <property type="molecule type" value="Genomic_DNA"/>
</dbReference>
<protein>
    <submittedName>
        <fullName evidence="2">Uncharacterized protein</fullName>
    </submittedName>
</protein>
<feature type="transmembrane region" description="Helical" evidence="1">
    <location>
        <begin position="101"/>
        <end position="119"/>
    </location>
</feature>
<reference evidence="2" key="1">
    <citation type="submission" date="2020-09" db="EMBL/GenBank/DDBJ databases">
        <title>Iningainema tapete sp. nov. (Scytonemataceae, Cyanobacteria) from greenhouses in central Florida (USA) produces two types of nodularin with biosynthetic potential for microcystin-LR and anabaenopeptins.</title>
        <authorList>
            <person name="Berthold D.E."/>
            <person name="Lefler F.W."/>
            <person name="Huang I.-S."/>
            <person name="Abdulla H."/>
            <person name="Zimba P.V."/>
            <person name="Laughinghouse H.D. IV."/>
        </authorList>
    </citation>
    <scope>NUCLEOTIDE SEQUENCE</scope>
    <source>
        <strain evidence="2">BLCCT55</strain>
    </source>
</reference>
<dbReference type="Proteomes" id="UP000629098">
    <property type="component" value="Unassembled WGS sequence"/>
</dbReference>
<keyword evidence="1" id="KW-0472">Membrane</keyword>
<accession>A0A8J6XH01</accession>
<feature type="transmembrane region" description="Helical" evidence="1">
    <location>
        <begin position="37"/>
        <end position="62"/>
    </location>
</feature>
<keyword evidence="1" id="KW-1133">Transmembrane helix</keyword>
<evidence type="ECO:0000256" key="1">
    <source>
        <dbReference type="SAM" id="Phobius"/>
    </source>
</evidence>
<proteinExistence type="predicted"/>
<dbReference type="RefSeq" id="WP_190830772.1">
    <property type="nucleotide sequence ID" value="NZ_CAWPPI010000064.1"/>
</dbReference>
<feature type="transmembrane region" description="Helical" evidence="1">
    <location>
        <begin position="163"/>
        <end position="184"/>
    </location>
</feature>
<keyword evidence="1" id="KW-0812">Transmembrane</keyword>
<keyword evidence="3" id="KW-1185">Reference proteome</keyword>
<gene>
    <name evidence="2" type="ORF">ICL16_19205</name>
</gene>
<dbReference type="AlphaFoldDB" id="A0A8J6XH01"/>
<organism evidence="2 3">
    <name type="scientific">Iningainema tapete BLCC-T55</name>
    <dbReference type="NCBI Taxonomy" id="2748662"/>
    <lineage>
        <taxon>Bacteria</taxon>
        <taxon>Bacillati</taxon>
        <taxon>Cyanobacteriota</taxon>
        <taxon>Cyanophyceae</taxon>
        <taxon>Nostocales</taxon>
        <taxon>Scytonemataceae</taxon>
        <taxon>Iningainema tapete</taxon>
    </lineage>
</organism>